<feature type="binding site" evidence="9">
    <location>
        <position position="115"/>
    </location>
    <ligand>
        <name>substrate</name>
    </ligand>
</feature>
<gene>
    <name evidence="9" type="primary">cysQ</name>
    <name evidence="11" type="ORF">YBN1229_v1_3654</name>
</gene>
<feature type="binding site" evidence="9">
    <location>
        <position position="271"/>
    </location>
    <ligand>
        <name>Mg(2+)</name>
        <dbReference type="ChEBI" id="CHEBI:18420"/>
        <label>2</label>
    </ligand>
</feature>
<keyword evidence="3 9" id="KW-1003">Cell membrane</keyword>
<keyword evidence="6 9" id="KW-0378">Hydrolase</keyword>
<proteinExistence type="inferred from homology"/>
<dbReference type="GO" id="GO:0050427">
    <property type="term" value="P:3'-phosphoadenosine 5'-phosphosulfate metabolic process"/>
    <property type="evidence" value="ECO:0007669"/>
    <property type="project" value="TreeGrafter"/>
</dbReference>
<dbReference type="KEGG" id="fiy:BN1229_v1_3654"/>
<dbReference type="GO" id="GO:0000103">
    <property type="term" value="P:sulfate assimilation"/>
    <property type="evidence" value="ECO:0007669"/>
    <property type="project" value="TreeGrafter"/>
</dbReference>
<feature type="binding site" evidence="9">
    <location>
        <position position="136"/>
    </location>
    <ligand>
        <name>Mg(2+)</name>
        <dbReference type="ChEBI" id="CHEBI:18420"/>
        <label>1</label>
    </ligand>
</feature>
<reference evidence="12" key="1">
    <citation type="submission" date="2015-02" db="EMBL/GenBank/DDBJ databases">
        <authorList>
            <person name="Chooi Y.-H."/>
        </authorList>
    </citation>
    <scope>NUCLEOTIDE SEQUENCE [LARGE SCALE GENOMIC DNA]</scope>
    <source>
        <strain evidence="12">strain Y</strain>
    </source>
</reference>
<name>A0A0D6JJU9_9HYPH</name>
<dbReference type="Gene3D" id="3.40.190.80">
    <property type="match status" value="1"/>
</dbReference>
<feature type="binding site" evidence="10">
    <location>
        <position position="134"/>
    </location>
    <ligand>
        <name>Mg(2+)</name>
        <dbReference type="ChEBI" id="CHEBI:18420"/>
        <label>1</label>
        <note>catalytic</note>
    </ligand>
</feature>
<dbReference type="GO" id="GO:0008441">
    <property type="term" value="F:3'(2'),5'-bisphosphate nucleotidase activity"/>
    <property type="evidence" value="ECO:0007669"/>
    <property type="project" value="UniProtKB-UniRule"/>
</dbReference>
<dbReference type="Proteomes" id="UP000033187">
    <property type="component" value="Chromosome 1"/>
</dbReference>
<feature type="binding site" evidence="9">
    <location>
        <position position="134"/>
    </location>
    <ligand>
        <name>Mg(2+)</name>
        <dbReference type="ChEBI" id="CHEBI:18420"/>
        <label>2</label>
    </ligand>
</feature>
<evidence type="ECO:0000256" key="1">
    <source>
        <dbReference type="ARBA" id="ARBA00001625"/>
    </source>
</evidence>
<feature type="binding site" evidence="10">
    <location>
        <position position="115"/>
    </location>
    <ligand>
        <name>Mg(2+)</name>
        <dbReference type="ChEBI" id="CHEBI:18420"/>
        <label>1</label>
        <note>catalytic</note>
    </ligand>
</feature>
<feature type="binding site" evidence="9">
    <location>
        <position position="115"/>
    </location>
    <ligand>
        <name>Mg(2+)</name>
        <dbReference type="ChEBI" id="CHEBI:18420"/>
        <label>1</label>
    </ligand>
</feature>
<keyword evidence="4 9" id="KW-0997">Cell inner membrane</keyword>
<dbReference type="GO" id="GO:0005886">
    <property type="term" value="C:plasma membrane"/>
    <property type="evidence" value="ECO:0007669"/>
    <property type="project" value="UniProtKB-SubCell"/>
</dbReference>
<feature type="binding site" evidence="10">
    <location>
        <position position="271"/>
    </location>
    <ligand>
        <name>Mg(2+)</name>
        <dbReference type="ChEBI" id="CHEBI:18420"/>
        <label>1</label>
        <note>catalytic</note>
    </ligand>
</feature>
<dbReference type="InterPro" id="IPR020550">
    <property type="entry name" value="Inositol_monophosphatase_CS"/>
</dbReference>
<dbReference type="HAMAP" id="MF_02095">
    <property type="entry name" value="CysQ"/>
    <property type="match status" value="1"/>
</dbReference>
<keyword evidence="7 9" id="KW-0460">Magnesium</keyword>
<dbReference type="PANTHER" id="PTHR43028:SF5">
    <property type="entry name" value="3'(2'),5'-BISPHOSPHATE NUCLEOTIDASE 1"/>
    <property type="match status" value="1"/>
</dbReference>
<dbReference type="InterPro" id="IPR000760">
    <property type="entry name" value="Inositol_monophosphatase-like"/>
</dbReference>
<accession>A0A0D6JJU9</accession>
<dbReference type="NCBIfam" id="TIGR01331">
    <property type="entry name" value="bisphos_cysQ"/>
    <property type="match status" value="1"/>
</dbReference>
<feature type="binding site" evidence="9">
    <location>
        <position position="271"/>
    </location>
    <ligand>
        <name>substrate</name>
    </ligand>
</feature>
<evidence type="ECO:0000256" key="3">
    <source>
        <dbReference type="ARBA" id="ARBA00022475"/>
    </source>
</evidence>
<evidence type="ECO:0000256" key="7">
    <source>
        <dbReference type="ARBA" id="ARBA00022842"/>
    </source>
</evidence>
<comment type="function">
    <text evidence="9">Converts adenosine-3',5'-bisphosphate (PAP) to AMP.</text>
</comment>
<evidence type="ECO:0000256" key="4">
    <source>
        <dbReference type="ARBA" id="ARBA00022519"/>
    </source>
</evidence>
<dbReference type="PANTHER" id="PTHR43028">
    <property type="entry name" value="3'(2'),5'-BISPHOSPHATE NUCLEOTIDASE 1"/>
    <property type="match status" value="1"/>
</dbReference>
<dbReference type="PRINTS" id="PR00377">
    <property type="entry name" value="IMPHPHTASES"/>
</dbReference>
<comment type="cofactor">
    <cofactor evidence="9 10">
        <name>Mg(2+)</name>
        <dbReference type="ChEBI" id="CHEBI:18420"/>
    </cofactor>
</comment>
<dbReference type="GO" id="GO:0000287">
    <property type="term" value="F:magnesium ion binding"/>
    <property type="evidence" value="ECO:0007669"/>
    <property type="project" value="UniProtKB-UniRule"/>
</dbReference>
<comment type="subcellular location">
    <subcellularLocation>
        <location evidence="9">Cell inner membrane</location>
        <topology evidence="9">Peripheral membrane protein</topology>
        <orientation evidence="9">Cytoplasmic side</orientation>
    </subcellularLocation>
</comment>
<keyword evidence="12" id="KW-1185">Reference proteome</keyword>
<evidence type="ECO:0000256" key="6">
    <source>
        <dbReference type="ARBA" id="ARBA00022801"/>
    </source>
</evidence>
<dbReference type="PROSITE" id="PS00630">
    <property type="entry name" value="IMP_2"/>
    <property type="match status" value="1"/>
</dbReference>
<evidence type="ECO:0000256" key="9">
    <source>
        <dbReference type="HAMAP-Rule" id="MF_02095"/>
    </source>
</evidence>
<dbReference type="InterPro" id="IPR006240">
    <property type="entry name" value="CysQ"/>
</dbReference>
<comment type="similarity">
    <text evidence="2 9">Belongs to the inositol monophosphatase superfamily. CysQ family.</text>
</comment>
<feature type="binding site" evidence="9">
    <location>
        <position position="134"/>
    </location>
    <ligand>
        <name>Mg(2+)</name>
        <dbReference type="ChEBI" id="CHEBI:18420"/>
        <label>1</label>
    </ligand>
</feature>
<comment type="catalytic activity">
    <reaction evidence="1 9">
        <text>adenosine 3',5'-bisphosphate + H2O = AMP + phosphate</text>
        <dbReference type="Rhea" id="RHEA:10040"/>
        <dbReference type="ChEBI" id="CHEBI:15377"/>
        <dbReference type="ChEBI" id="CHEBI:43474"/>
        <dbReference type="ChEBI" id="CHEBI:58343"/>
        <dbReference type="ChEBI" id="CHEBI:456215"/>
        <dbReference type="EC" id="3.1.3.7"/>
    </reaction>
</comment>
<feature type="binding site" evidence="10">
    <location>
        <position position="137"/>
    </location>
    <ligand>
        <name>Mg(2+)</name>
        <dbReference type="ChEBI" id="CHEBI:18420"/>
        <label>1</label>
        <note>catalytic</note>
    </ligand>
</feature>
<evidence type="ECO:0000256" key="10">
    <source>
        <dbReference type="PIRSR" id="PIRSR600760-2"/>
    </source>
</evidence>
<feature type="binding site" evidence="9">
    <location>
        <position position="137"/>
    </location>
    <ligand>
        <name>Mg(2+)</name>
        <dbReference type="ChEBI" id="CHEBI:18420"/>
        <label>2</label>
    </ligand>
</feature>
<dbReference type="EC" id="3.1.3.7" evidence="9"/>
<evidence type="ECO:0000313" key="11">
    <source>
        <dbReference type="EMBL" id="CPR22221.1"/>
    </source>
</evidence>
<evidence type="ECO:0000256" key="2">
    <source>
        <dbReference type="ARBA" id="ARBA00005289"/>
    </source>
</evidence>
<dbReference type="SUPFAM" id="SSF56655">
    <property type="entry name" value="Carbohydrate phosphatase"/>
    <property type="match status" value="1"/>
</dbReference>
<dbReference type="InterPro" id="IPR050725">
    <property type="entry name" value="CysQ/Inositol_MonoPase"/>
</dbReference>
<dbReference type="Gene3D" id="3.30.540.10">
    <property type="entry name" value="Fructose-1,6-Bisphosphatase, subunit A, domain 1"/>
    <property type="match status" value="1"/>
</dbReference>
<evidence type="ECO:0000313" key="12">
    <source>
        <dbReference type="Proteomes" id="UP000033187"/>
    </source>
</evidence>
<dbReference type="PROSITE" id="PS00629">
    <property type="entry name" value="IMP_1"/>
    <property type="match status" value="1"/>
</dbReference>
<dbReference type="EMBL" id="LN829119">
    <property type="protein sequence ID" value="CPR22221.1"/>
    <property type="molecule type" value="Genomic_DNA"/>
</dbReference>
<dbReference type="GO" id="GO:0046854">
    <property type="term" value="P:phosphatidylinositol phosphate biosynthetic process"/>
    <property type="evidence" value="ECO:0007669"/>
    <property type="project" value="InterPro"/>
</dbReference>
<sequence>MSLVRGNSLRKVGLSHYVYRHYLFVSQSKRPRIGPPRATNFKEQLIMSESFVGLAEALLPSVLAAGAKTMHYFRTGVETETKADGSPVTLADQAAEEILLEGLSRAAPGVPVVAEESMSAGKVPNLEDTFFLVDPLDGTREFINRRNEFTINIGLIRDKRPIFGIIFAPALSQLYLTLADDHAISAPLDPDAETCSLQGLNADRMRTSALNAESGMTIVASRSHGSEALENWLADVDVAGRANIGSSLKFCLVAAGKADVYPRFGPTMEWDTAAGHAIATAAGGVVTQTDGSPFLYGKLEKGFLNPSFIVWNSEGNPLLSRVRDGKR</sequence>
<dbReference type="InterPro" id="IPR020583">
    <property type="entry name" value="Inositol_monoP_metal-BS"/>
</dbReference>
<dbReference type="KEGG" id="fil:BN1229_v1_3660"/>
<dbReference type="CDD" id="cd01638">
    <property type="entry name" value="CysQ"/>
    <property type="match status" value="1"/>
</dbReference>
<feature type="binding site" evidence="10">
    <location>
        <position position="136"/>
    </location>
    <ligand>
        <name>Mg(2+)</name>
        <dbReference type="ChEBI" id="CHEBI:18420"/>
        <label>1</label>
        <note>catalytic</note>
    </ligand>
</feature>
<dbReference type="Pfam" id="PF00459">
    <property type="entry name" value="Inositol_P"/>
    <property type="match status" value="1"/>
</dbReference>
<keyword evidence="8 9" id="KW-0472">Membrane</keyword>
<feature type="binding site" evidence="9">
    <location>
        <begin position="136"/>
        <end position="139"/>
    </location>
    <ligand>
        <name>substrate</name>
    </ligand>
</feature>
<evidence type="ECO:0000256" key="8">
    <source>
        <dbReference type="ARBA" id="ARBA00023136"/>
    </source>
</evidence>
<organism evidence="11 12">
    <name type="scientific">Candidatus Filomicrobium marinum</name>
    <dbReference type="NCBI Taxonomy" id="1608628"/>
    <lineage>
        <taxon>Bacteria</taxon>
        <taxon>Pseudomonadati</taxon>
        <taxon>Pseudomonadota</taxon>
        <taxon>Alphaproteobacteria</taxon>
        <taxon>Hyphomicrobiales</taxon>
        <taxon>Hyphomicrobiaceae</taxon>
        <taxon>Filomicrobium</taxon>
    </lineage>
</organism>
<keyword evidence="5 9" id="KW-0479">Metal-binding</keyword>
<evidence type="ECO:0000256" key="5">
    <source>
        <dbReference type="ARBA" id="ARBA00022723"/>
    </source>
</evidence>
<protein>
    <recommendedName>
        <fullName evidence="9">3'(2'),5'-bisphosphate nucleotidase CysQ</fullName>
        <ecNumber evidence="9">3.1.3.7</ecNumber>
    </recommendedName>
    <alternativeName>
        <fullName evidence="9">3'(2'),5-bisphosphonucleoside 3'(2')-phosphohydrolase</fullName>
    </alternativeName>
    <alternativeName>
        <fullName evidence="9">3'-phosphoadenosine 5'-phosphate phosphatase</fullName>
        <shortName evidence="9">PAP phosphatase</shortName>
    </alternativeName>
</protein>
<dbReference type="AlphaFoldDB" id="A0A0D6JJU9"/>